<sequence length="109" mass="11984">MAFAPVRSRPNLIHPPSTSASRRHRSNRRRVVPRAFAPWRPPDGSNPLEGFFASDAPVGGLGALTGLWYLDVFALMNVVLLMALIAWTFAMRDETEDDDGMGTGDDDGR</sequence>
<organism evidence="3 5">
    <name type="scientific">Ostreococcus tauri</name>
    <name type="common">Marine green alga</name>
    <dbReference type="NCBI Taxonomy" id="70448"/>
    <lineage>
        <taxon>Eukaryota</taxon>
        <taxon>Viridiplantae</taxon>
        <taxon>Chlorophyta</taxon>
        <taxon>Mamiellophyceae</taxon>
        <taxon>Mamiellales</taxon>
        <taxon>Bathycoccaceae</taxon>
        <taxon>Ostreococcus</taxon>
    </lineage>
</organism>
<feature type="transmembrane region" description="Helical" evidence="2">
    <location>
        <begin position="67"/>
        <end position="90"/>
    </location>
</feature>
<keyword evidence="2" id="KW-1133">Transmembrane helix</keyword>
<reference evidence="4" key="3">
    <citation type="submission" date="2017-04" db="EMBL/GenBank/DDBJ databases">
        <title>Population genomics of picophytoplankton unveils novel chromosome hypervariability.</title>
        <authorList>
            <consortium name="DOE Joint Genome Institute"/>
            <person name="Blanc-Mathieu R."/>
            <person name="Krasovec M."/>
            <person name="Hebrard M."/>
            <person name="Yau S."/>
            <person name="Desgranges E."/>
            <person name="Martin J."/>
            <person name="Schackwitz W."/>
            <person name="Kuo A."/>
            <person name="Salin G."/>
            <person name="Donnadieu C."/>
            <person name="Desdevises Y."/>
            <person name="Sanchez-Ferandin S."/>
            <person name="Moreau H."/>
            <person name="Rivals E."/>
            <person name="Grigoriev I.V."/>
            <person name="Grimsley N."/>
            <person name="Eyre-Walker A."/>
            <person name="Piganeau G."/>
        </authorList>
    </citation>
    <scope>NUCLEOTIDE SEQUENCE [LARGE SCALE GENOMIC DNA]</scope>
    <source>
        <strain evidence="4">RCC 1115</strain>
    </source>
</reference>
<dbReference type="EMBL" id="KZ155780">
    <property type="protein sequence ID" value="OUS47059.1"/>
    <property type="molecule type" value="Genomic_DNA"/>
</dbReference>
<proteinExistence type="predicted"/>
<dbReference type="Proteomes" id="UP000195557">
    <property type="component" value="Unassembled WGS sequence"/>
</dbReference>
<feature type="region of interest" description="Disordered" evidence="1">
    <location>
        <begin position="1"/>
        <end position="41"/>
    </location>
</feature>
<dbReference type="EMBL" id="CAID01000008">
    <property type="protein sequence ID" value="CEG01550.1"/>
    <property type="molecule type" value="Genomic_DNA"/>
</dbReference>
<evidence type="ECO:0000313" key="5">
    <source>
        <dbReference type="Proteomes" id="UP000009170"/>
    </source>
</evidence>
<evidence type="ECO:0000256" key="2">
    <source>
        <dbReference type="SAM" id="Phobius"/>
    </source>
</evidence>
<accession>A0A1Y5IBV3</accession>
<accession>A0A454XLX9</accession>
<gene>
    <name evidence="4" type="ORF">BE221DRAFT_73258</name>
    <name evidence="3" type="ORF">OT_ostta08g03160</name>
</gene>
<keyword evidence="5" id="KW-1185">Reference proteome</keyword>
<reference evidence="3 5" key="1">
    <citation type="journal article" date="2006" name="Proc. Natl. Acad. Sci. U.S.A.">
        <title>Genome analysis of the smallest free-living eukaryote Ostreococcus tauri unveils many unique features.</title>
        <authorList>
            <person name="Derelle E."/>
            <person name="Ferraz C."/>
            <person name="Rombauts S."/>
            <person name="Rouze P."/>
            <person name="Worden A.Z."/>
            <person name="Robbens S."/>
            <person name="Partensky F."/>
            <person name="Degroeve S."/>
            <person name="Echeynie S."/>
            <person name="Cooke R."/>
            <person name="Saeys Y."/>
            <person name="Wuyts J."/>
            <person name="Jabbari K."/>
            <person name="Bowler C."/>
            <person name="Panaud O."/>
            <person name="Piegu B."/>
            <person name="Ball S.G."/>
            <person name="Ral J.-P."/>
            <person name="Bouget F.-Y."/>
            <person name="Piganeau G."/>
            <person name="De Baets B."/>
            <person name="Picard A."/>
            <person name="Delseny M."/>
            <person name="Demaille J."/>
            <person name="Van de Peer Y."/>
            <person name="Moreau H."/>
        </authorList>
    </citation>
    <scope>NUCLEOTIDE SEQUENCE [LARGE SCALE GENOMIC DNA]</scope>
    <source>
        <strain evidence="3 5">OTTH0595</strain>
    </source>
</reference>
<keyword evidence="2" id="KW-0472">Membrane</keyword>
<name>A0A090MCW9_OSTTA</name>
<evidence type="ECO:0000256" key="1">
    <source>
        <dbReference type="SAM" id="MobiDB-lite"/>
    </source>
</evidence>
<accession>A0A090MCW9</accession>
<keyword evidence="2" id="KW-0812">Transmembrane</keyword>
<dbReference type="OrthoDB" id="498380at2759"/>
<dbReference type="Proteomes" id="UP000009170">
    <property type="component" value="Unassembled WGS sequence"/>
</dbReference>
<evidence type="ECO:0000313" key="4">
    <source>
        <dbReference type="EMBL" id="OUS47059.1"/>
    </source>
</evidence>
<feature type="compositionally biased region" description="Basic residues" evidence="1">
    <location>
        <begin position="21"/>
        <end position="32"/>
    </location>
</feature>
<dbReference type="InParanoid" id="A0A090MCW9"/>
<dbReference type="AlphaFoldDB" id="A0A090MCW9"/>
<protein>
    <submittedName>
        <fullName evidence="3">Unnamed product</fullName>
    </submittedName>
</protein>
<evidence type="ECO:0000313" key="3">
    <source>
        <dbReference type="EMBL" id="CEG01550.1"/>
    </source>
</evidence>
<reference evidence="3" key="2">
    <citation type="journal article" date="2014" name="BMC Genomics">
        <title>An improved genome of the model marine alga Ostreococcus tauri unfolds by assessing Illumina de novo assemblies.</title>
        <authorList>
            <person name="Blanc-Mathieu R."/>
            <person name="Verhelst B."/>
            <person name="Derelle E."/>
            <person name="Rombauts S."/>
            <person name="Bouget F.Y."/>
            <person name="Carre I."/>
            <person name="Chateau A."/>
            <person name="Eyre-Walker A."/>
            <person name="Grimsley N."/>
            <person name="Moreau H."/>
            <person name="Piegu B."/>
            <person name="Rivals E."/>
            <person name="Schackwitz W."/>
            <person name="Van de Peer Y."/>
            <person name="Piganeau G."/>
        </authorList>
    </citation>
    <scope>NUCLEOTIDE SEQUENCE</scope>
    <source>
        <strain evidence="3">RCC4221</strain>
    </source>
</reference>